<dbReference type="Pfam" id="PF01551">
    <property type="entry name" value="Peptidase_M23"/>
    <property type="match status" value="1"/>
</dbReference>
<keyword evidence="6" id="KW-1185">Reference proteome</keyword>
<evidence type="ECO:0000256" key="3">
    <source>
        <dbReference type="SAM" id="SignalP"/>
    </source>
</evidence>
<accession>A0ABT8EG58</accession>
<feature type="coiled-coil region" evidence="1">
    <location>
        <begin position="29"/>
        <end position="112"/>
    </location>
</feature>
<keyword evidence="3" id="KW-0732">Signal</keyword>
<protein>
    <submittedName>
        <fullName evidence="5">Peptidoglycan DD-metalloendopeptidase family protein</fullName>
    </submittedName>
</protein>
<dbReference type="PANTHER" id="PTHR21666">
    <property type="entry name" value="PEPTIDASE-RELATED"/>
    <property type="match status" value="1"/>
</dbReference>
<proteinExistence type="predicted"/>
<dbReference type="InterPro" id="IPR050570">
    <property type="entry name" value="Cell_wall_metabolism_enzyme"/>
</dbReference>
<dbReference type="SUPFAM" id="SSF51261">
    <property type="entry name" value="Duplicated hybrid motif"/>
    <property type="match status" value="1"/>
</dbReference>
<feature type="chain" id="PRO_5046823630" evidence="3">
    <location>
        <begin position="22"/>
        <end position="531"/>
    </location>
</feature>
<feature type="region of interest" description="Disordered" evidence="2">
    <location>
        <begin position="388"/>
        <end position="408"/>
    </location>
</feature>
<evidence type="ECO:0000256" key="2">
    <source>
        <dbReference type="SAM" id="MobiDB-lite"/>
    </source>
</evidence>
<comment type="caution">
    <text evidence="5">The sequence shown here is derived from an EMBL/GenBank/DDBJ whole genome shotgun (WGS) entry which is preliminary data.</text>
</comment>
<dbReference type="Proteomes" id="UP001168613">
    <property type="component" value="Unassembled WGS sequence"/>
</dbReference>
<dbReference type="InterPro" id="IPR016047">
    <property type="entry name" value="M23ase_b-sheet_dom"/>
</dbReference>
<gene>
    <name evidence="5" type="ORF">LMS43_02645</name>
</gene>
<dbReference type="EMBL" id="JAJHNU010000001">
    <property type="protein sequence ID" value="MDN4120182.1"/>
    <property type="molecule type" value="Genomic_DNA"/>
</dbReference>
<feature type="compositionally biased region" description="Basic and acidic residues" evidence="2">
    <location>
        <begin position="390"/>
        <end position="399"/>
    </location>
</feature>
<name>A0ABT8EG58_9BURK</name>
<sequence length="531" mass="58795">MRWRSSVAVWLVVGLSANCFAQSELATRQDQARQQQAELRRQIEALQKNIENSTRSQQDATQALRQSERAISTVDRELETLQQRQAAVQANMRELATERKQQEAERERHQQALASQLGAQYKAGSSPWAALLSGDDPNIINRDLYYLSYVARHQTEQVIALRRTLDRLTALRQQAEKNERELKTLEHETQAKRAELAEQKQQHAQVLAKVEAELKAQQQQSGRLQQNDKRLGDLIGGLEVEIARQAELARQAAERRKLEAAKKAEQERLAKIERQREQAQLAAAQALARAEREKQLLERARASQAPVPVAPPRRAPEPDDTATPAEHAASPGQVAGMRPPSTYRPPSRHEQLGQHDLRGSGSLTVEETNLAAPAQAQVAQARVVETVPEPTKRTTKLEPDGGFTGLKRGLIRPAAGQIQGRFGKERPDGGVWRGVVLRAPAGDPVKAVGAGRVVFADWLSGFGNLLIIDHGKGFLTVYAYNQSLLKQVGDVVDPGELVARVGSTGGQVEPGLYFEIRQQGNVVNPELWLAR</sequence>
<dbReference type="Gene3D" id="6.10.250.3150">
    <property type="match status" value="1"/>
</dbReference>
<feature type="region of interest" description="Disordered" evidence="2">
    <location>
        <begin position="298"/>
        <end position="355"/>
    </location>
</feature>
<dbReference type="CDD" id="cd12797">
    <property type="entry name" value="M23_peptidase"/>
    <property type="match status" value="1"/>
</dbReference>
<dbReference type="Gene3D" id="2.70.70.10">
    <property type="entry name" value="Glucose Permease (Domain IIA)"/>
    <property type="match status" value="1"/>
</dbReference>
<evidence type="ECO:0000259" key="4">
    <source>
        <dbReference type="Pfam" id="PF01551"/>
    </source>
</evidence>
<reference evidence="5" key="1">
    <citation type="submission" date="2021-11" db="EMBL/GenBank/DDBJ databases">
        <title>Draft genome sequence of Alcaligenes endophyticus type strain CCUG 75668T.</title>
        <authorList>
            <person name="Salva-Serra F."/>
            <person name="Duran R.E."/>
            <person name="Seeger M."/>
            <person name="Moore E.R.B."/>
            <person name="Jaen-Luchoro D."/>
        </authorList>
    </citation>
    <scope>NUCLEOTIDE SEQUENCE</scope>
    <source>
        <strain evidence="5">CCUG 75668</strain>
    </source>
</reference>
<keyword evidence="1" id="KW-0175">Coiled coil</keyword>
<evidence type="ECO:0000256" key="1">
    <source>
        <dbReference type="SAM" id="Coils"/>
    </source>
</evidence>
<dbReference type="PANTHER" id="PTHR21666:SF270">
    <property type="entry name" value="MUREIN HYDROLASE ACTIVATOR ENVC"/>
    <property type="match status" value="1"/>
</dbReference>
<organism evidence="5 6">
    <name type="scientific">Alcaligenes endophyticus</name>
    <dbReference type="NCBI Taxonomy" id="1929088"/>
    <lineage>
        <taxon>Bacteria</taxon>
        <taxon>Pseudomonadati</taxon>
        <taxon>Pseudomonadota</taxon>
        <taxon>Betaproteobacteria</taxon>
        <taxon>Burkholderiales</taxon>
        <taxon>Alcaligenaceae</taxon>
        <taxon>Alcaligenes</taxon>
    </lineage>
</organism>
<feature type="signal peptide" evidence="3">
    <location>
        <begin position="1"/>
        <end position="21"/>
    </location>
</feature>
<evidence type="ECO:0000313" key="6">
    <source>
        <dbReference type="Proteomes" id="UP001168613"/>
    </source>
</evidence>
<dbReference type="RefSeq" id="WP_266122486.1">
    <property type="nucleotide sequence ID" value="NZ_JAJHNU010000001.1"/>
</dbReference>
<evidence type="ECO:0000313" key="5">
    <source>
        <dbReference type="EMBL" id="MDN4120182.1"/>
    </source>
</evidence>
<dbReference type="InterPro" id="IPR011055">
    <property type="entry name" value="Dup_hybrid_motif"/>
</dbReference>
<feature type="domain" description="M23ase beta-sheet core" evidence="4">
    <location>
        <begin position="432"/>
        <end position="525"/>
    </location>
</feature>